<keyword evidence="2" id="KW-0233">DNA recombination</keyword>
<sequence>MFDNAPSALRRHLERREYEAFLDLLSAELPGQAGGLTRKNYLSSLRVFLRWCAEETRSVLNATRADALAYQTHLQDRGTPATVHNHMTRVRTLYGILMARGEHPGPNPYEGLKLPSNRPEEHRDLYTGPEIARLLAHGDVTERLLVLLGAHVGLTGPETVTLRWEAVNTHAGHLDVRGRHLEADTQVYAALREYGQERGHTDLFAATGPLFDFQTDHQLRAALFRLCTRANVPYRAWRALRNTAGLRILEQTGDPAAVAQRLGLGTLKAVEVWKKLSGPGPA</sequence>
<organism evidence="5 6">
    <name type="scientific">Deinococcus aerophilus</name>
    <dbReference type="NCBI Taxonomy" id="522488"/>
    <lineage>
        <taxon>Bacteria</taxon>
        <taxon>Thermotogati</taxon>
        <taxon>Deinococcota</taxon>
        <taxon>Deinococci</taxon>
        <taxon>Deinococcales</taxon>
        <taxon>Deinococcaceae</taxon>
        <taxon>Deinococcus</taxon>
    </lineage>
</organism>
<evidence type="ECO:0000256" key="1">
    <source>
        <dbReference type="ARBA" id="ARBA00023125"/>
    </source>
</evidence>
<evidence type="ECO:0000313" key="5">
    <source>
        <dbReference type="EMBL" id="GGL98103.1"/>
    </source>
</evidence>
<feature type="domain" description="Core-binding (CB)" evidence="4">
    <location>
        <begin position="12"/>
        <end position="98"/>
    </location>
</feature>
<dbReference type="Pfam" id="PF02899">
    <property type="entry name" value="Phage_int_SAM_1"/>
    <property type="match status" value="1"/>
</dbReference>
<comment type="caution">
    <text evidence="5">The sequence shown here is derived from an EMBL/GenBank/DDBJ whole genome shotgun (WGS) entry which is preliminary data.</text>
</comment>
<protein>
    <recommendedName>
        <fullName evidence="4">Core-binding (CB) domain-containing protein</fullName>
    </recommendedName>
</protein>
<dbReference type="InterPro" id="IPR004107">
    <property type="entry name" value="Integrase_SAM-like_N"/>
</dbReference>
<keyword evidence="1 3" id="KW-0238">DNA-binding</keyword>
<dbReference type="InterPro" id="IPR013762">
    <property type="entry name" value="Integrase-like_cat_sf"/>
</dbReference>
<evidence type="ECO:0000256" key="3">
    <source>
        <dbReference type="PROSITE-ProRule" id="PRU01248"/>
    </source>
</evidence>
<name>A0ABQ2GJ69_9DEIO</name>
<dbReference type="InterPro" id="IPR010998">
    <property type="entry name" value="Integrase_recombinase_N"/>
</dbReference>
<dbReference type="Proteomes" id="UP000661918">
    <property type="component" value="Unassembled WGS sequence"/>
</dbReference>
<keyword evidence="6" id="KW-1185">Reference proteome</keyword>
<reference evidence="6" key="1">
    <citation type="journal article" date="2019" name="Int. J. Syst. Evol. Microbiol.">
        <title>The Global Catalogue of Microorganisms (GCM) 10K type strain sequencing project: providing services to taxonomists for standard genome sequencing and annotation.</title>
        <authorList>
            <consortium name="The Broad Institute Genomics Platform"/>
            <consortium name="The Broad Institute Genome Sequencing Center for Infectious Disease"/>
            <person name="Wu L."/>
            <person name="Ma J."/>
        </authorList>
    </citation>
    <scope>NUCLEOTIDE SEQUENCE [LARGE SCALE GENOMIC DNA]</scope>
    <source>
        <strain evidence="6">JCM 15443</strain>
    </source>
</reference>
<gene>
    <name evidence="5" type="ORF">GCM10010841_03090</name>
</gene>
<dbReference type="InterPro" id="IPR011010">
    <property type="entry name" value="DNA_brk_join_enz"/>
</dbReference>
<proteinExistence type="predicted"/>
<evidence type="ECO:0000256" key="2">
    <source>
        <dbReference type="ARBA" id="ARBA00023172"/>
    </source>
</evidence>
<evidence type="ECO:0000259" key="4">
    <source>
        <dbReference type="PROSITE" id="PS51900"/>
    </source>
</evidence>
<evidence type="ECO:0000313" key="6">
    <source>
        <dbReference type="Proteomes" id="UP000661918"/>
    </source>
</evidence>
<dbReference type="Gene3D" id="1.10.443.10">
    <property type="entry name" value="Intergrase catalytic core"/>
    <property type="match status" value="1"/>
</dbReference>
<dbReference type="EMBL" id="BMOM01000002">
    <property type="protein sequence ID" value="GGL98103.1"/>
    <property type="molecule type" value="Genomic_DNA"/>
</dbReference>
<dbReference type="Gene3D" id="1.10.150.130">
    <property type="match status" value="1"/>
</dbReference>
<dbReference type="SUPFAM" id="SSF56349">
    <property type="entry name" value="DNA breaking-rejoining enzymes"/>
    <property type="match status" value="1"/>
</dbReference>
<dbReference type="InterPro" id="IPR044068">
    <property type="entry name" value="CB"/>
</dbReference>
<accession>A0ABQ2GJ69</accession>
<dbReference type="PROSITE" id="PS51900">
    <property type="entry name" value="CB"/>
    <property type="match status" value="1"/>
</dbReference>